<keyword evidence="4" id="KW-0804">Transcription</keyword>
<dbReference type="InterPro" id="IPR013325">
    <property type="entry name" value="RNA_pol_sigma_r2"/>
</dbReference>
<evidence type="ECO:0000259" key="5">
    <source>
        <dbReference type="Pfam" id="PF04542"/>
    </source>
</evidence>
<dbReference type="NCBIfam" id="TIGR02989">
    <property type="entry name" value="Sig-70_gvs1"/>
    <property type="match status" value="1"/>
</dbReference>
<name>A0A517R5X8_9PLAN</name>
<dbReference type="PANTHER" id="PTHR43133">
    <property type="entry name" value="RNA POLYMERASE ECF-TYPE SIGMA FACTO"/>
    <property type="match status" value="1"/>
</dbReference>
<evidence type="ECO:0000313" key="6">
    <source>
        <dbReference type="EMBL" id="QDT39245.1"/>
    </source>
</evidence>
<dbReference type="InterPro" id="IPR036388">
    <property type="entry name" value="WH-like_DNA-bd_sf"/>
</dbReference>
<keyword evidence="7" id="KW-1185">Reference proteome</keyword>
<dbReference type="KEGG" id="svp:Pan189_36490"/>
<dbReference type="PANTHER" id="PTHR43133:SF51">
    <property type="entry name" value="RNA POLYMERASE SIGMA FACTOR"/>
    <property type="match status" value="1"/>
</dbReference>
<evidence type="ECO:0000256" key="1">
    <source>
        <dbReference type="ARBA" id="ARBA00010641"/>
    </source>
</evidence>
<dbReference type="InterPro" id="IPR013324">
    <property type="entry name" value="RNA_pol_sigma_r3/r4-like"/>
</dbReference>
<dbReference type="Gene3D" id="1.10.10.10">
    <property type="entry name" value="Winged helix-like DNA-binding domain superfamily/Winged helix DNA-binding domain"/>
    <property type="match status" value="1"/>
</dbReference>
<dbReference type="Gene3D" id="1.10.1740.10">
    <property type="match status" value="1"/>
</dbReference>
<evidence type="ECO:0000313" key="7">
    <source>
        <dbReference type="Proteomes" id="UP000317318"/>
    </source>
</evidence>
<dbReference type="EMBL" id="CP036268">
    <property type="protein sequence ID" value="QDT39245.1"/>
    <property type="molecule type" value="Genomic_DNA"/>
</dbReference>
<feature type="domain" description="RNA polymerase sigma-70 region 2" evidence="5">
    <location>
        <begin position="21"/>
        <end position="88"/>
    </location>
</feature>
<dbReference type="InterPro" id="IPR014284">
    <property type="entry name" value="RNA_pol_sigma-70_dom"/>
</dbReference>
<proteinExistence type="inferred from homology"/>
<dbReference type="GO" id="GO:0016987">
    <property type="term" value="F:sigma factor activity"/>
    <property type="evidence" value="ECO:0007669"/>
    <property type="project" value="UniProtKB-KW"/>
</dbReference>
<organism evidence="6 7">
    <name type="scientific">Stratiformator vulcanicus</name>
    <dbReference type="NCBI Taxonomy" id="2527980"/>
    <lineage>
        <taxon>Bacteria</taxon>
        <taxon>Pseudomonadati</taxon>
        <taxon>Planctomycetota</taxon>
        <taxon>Planctomycetia</taxon>
        <taxon>Planctomycetales</taxon>
        <taxon>Planctomycetaceae</taxon>
        <taxon>Stratiformator</taxon>
    </lineage>
</organism>
<reference evidence="6 7" key="1">
    <citation type="submission" date="2019-02" db="EMBL/GenBank/DDBJ databases">
        <title>Deep-cultivation of Planctomycetes and their phenomic and genomic characterization uncovers novel biology.</title>
        <authorList>
            <person name="Wiegand S."/>
            <person name="Jogler M."/>
            <person name="Boedeker C."/>
            <person name="Pinto D."/>
            <person name="Vollmers J."/>
            <person name="Rivas-Marin E."/>
            <person name="Kohn T."/>
            <person name="Peeters S.H."/>
            <person name="Heuer A."/>
            <person name="Rast P."/>
            <person name="Oberbeckmann S."/>
            <person name="Bunk B."/>
            <person name="Jeske O."/>
            <person name="Meyerdierks A."/>
            <person name="Storesund J.E."/>
            <person name="Kallscheuer N."/>
            <person name="Luecker S."/>
            <person name="Lage O.M."/>
            <person name="Pohl T."/>
            <person name="Merkel B.J."/>
            <person name="Hornburger P."/>
            <person name="Mueller R.-W."/>
            <person name="Bruemmer F."/>
            <person name="Labrenz M."/>
            <person name="Spormann A.M."/>
            <person name="Op den Camp H."/>
            <person name="Overmann J."/>
            <person name="Amann R."/>
            <person name="Jetten M.S.M."/>
            <person name="Mascher T."/>
            <person name="Medema M.H."/>
            <person name="Devos D.P."/>
            <person name="Kaster A.-K."/>
            <person name="Ovreas L."/>
            <person name="Rohde M."/>
            <person name="Galperin M.Y."/>
            <person name="Jogler C."/>
        </authorList>
    </citation>
    <scope>NUCLEOTIDE SEQUENCE [LARGE SCALE GENOMIC DNA]</scope>
    <source>
        <strain evidence="6 7">Pan189</strain>
    </source>
</reference>
<keyword evidence="2" id="KW-0805">Transcription regulation</keyword>
<dbReference type="SUPFAM" id="SSF88946">
    <property type="entry name" value="Sigma2 domain of RNA polymerase sigma factors"/>
    <property type="match status" value="1"/>
</dbReference>
<accession>A0A517R5X8</accession>
<dbReference type="NCBIfam" id="TIGR02937">
    <property type="entry name" value="sigma70-ECF"/>
    <property type="match status" value="1"/>
</dbReference>
<dbReference type="InterPro" id="IPR014331">
    <property type="entry name" value="RNA_pol_sigma70_ECF_RHOBA"/>
</dbReference>
<evidence type="ECO:0000256" key="2">
    <source>
        <dbReference type="ARBA" id="ARBA00023015"/>
    </source>
</evidence>
<evidence type="ECO:0000256" key="3">
    <source>
        <dbReference type="ARBA" id="ARBA00023082"/>
    </source>
</evidence>
<protein>
    <submittedName>
        <fullName evidence="6">RNA polymerase sigma factor</fullName>
    </submittedName>
</protein>
<dbReference type="SUPFAM" id="SSF88659">
    <property type="entry name" value="Sigma3 and sigma4 domains of RNA polymerase sigma factors"/>
    <property type="match status" value="1"/>
</dbReference>
<dbReference type="GO" id="GO:0006352">
    <property type="term" value="P:DNA-templated transcription initiation"/>
    <property type="evidence" value="ECO:0007669"/>
    <property type="project" value="InterPro"/>
</dbReference>
<dbReference type="AlphaFoldDB" id="A0A517R5X8"/>
<evidence type="ECO:0000256" key="4">
    <source>
        <dbReference type="ARBA" id="ARBA00023163"/>
    </source>
</evidence>
<dbReference type="Pfam" id="PF04542">
    <property type="entry name" value="Sigma70_r2"/>
    <property type="match status" value="1"/>
</dbReference>
<dbReference type="InterPro" id="IPR039425">
    <property type="entry name" value="RNA_pol_sigma-70-like"/>
</dbReference>
<dbReference type="InterPro" id="IPR007627">
    <property type="entry name" value="RNA_pol_sigma70_r2"/>
</dbReference>
<dbReference type="Proteomes" id="UP000317318">
    <property type="component" value="Chromosome"/>
</dbReference>
<comment type="similarity">
    <text evidence="1">Belongs to the sigma-70 factor family. ECF subfamily.</text>
</comment>
<gene>
    <name evidence="6" type="ORF">Pan189_36490</name>
</gene>
<keyword evidence="3" id="KW-0731">Sigma factor</keyword>
<sequence length="182" mass="21230">MGLRTQTSRSSDVSYDTFLRLFTADRDRLFAYIFSLLPRRADAEDVFQRCSLILWNKFDQFDPEESFFAWASGVAFYEVKNFLRSAGRERLHFSVDLVTQLAEDRRNSEFEGRRVAALESCLEKLAERDRDLIRAAYWTRTPLNEVAVEGGMALQSVYNRLGLVRRRLFECVHREMADPLAP</sequence>